<accession>A0A0C9V3K3</accession>
<reference evidence="2 3" key="1">
    <citation type="submission" date="2014-06" db="EMBL/GenBank/DDBJ databases">
        <title>Evolutionary Origins and Diversification of the Mycorrhizal Mutualists.</title>
        <authorList>
            <consortium name="DOE Joint Genome Institute"/>
            <consortium name="Mycorrhizal Genomics Consortium"/>
            <person name="Kohler A."/>
            <person name="Kuo A."/>
            <person name="Nagy L.G."/>
            <person name="Floudas D."/>
            <person name="Copeland A."/>
            <person name="Barry K.W."/>
            <person name="Cichocki N."/>
            <person name="Veneault-Fourrey C."/>
            <person name="LaButti K."/>
            <person name="Lindquist E.A."/>
            <person name="Lipzen A."/>
            <person name="Lundell T."/>
            <person name="Morin E."/>
            <person name="Murat C."/>
            <person name="Riley R."/>
            <person name="Ohm R."/>
            <person name="Sun H."/>
            <person name="Tunlid A."/>
            <person name="Henrissat B."/>
            <person name="Grigoriev I.V."/>
            <person name="Hibbett D.S."/>
            <person name="Martin F."/>
        </authorList>
    </citation>
    <scope>NUCLEOTIDE SEQUENCE [LARGE SCALE GENOMIC DNA]</scope>
    <source>
        <strain evidence="2 3">SS14</strain>
    </source>
</reference>
<feature type="compositionally biased region" description="Low complexity" evidence="1">
    <location>
        <begin position="61"/>
        <end position="70"/>
    </location>
</feature>
<sequence length="122" mass="13293">MSARFSSFVTGTAPTVVAASPRRSRSSLAKQKATIEPRRNPERKARSSQIRSSMIPRLKKATTTSASKASNPKPKPQVQPSTIVVDRVTIQNIVDNLNVEILNLSARASNLRKEKNTLAGLL</sequence>
<gene>
    <name evidence="2" type="ORF">M422DRAFT_255400</name>
</gene>
<proteinExistence type="predicted"/>
<dbReference type="EMBL" id="KN837136">
    <property type="protein sequence ID" value="KIJ41494.1"/>
    <property type="molecule type" value="Genomic_DNA"/>
</dbReference>
<feature type="region of interest" description="Disordered" evidence="1">
    <location>
        <begin position="1"/>
        <end position="80"/>
    </location>
</feature>
<evidence type="ECO:0000313" key="3">
    <source>
        <dbReference type="Proteomes" id="UP000054279"/>
    </source>
</evidence>
<dbReference type="Proteomes" id="UP000054279">
    <property type="component" value="Unassembled WGS sequence"/>
</dbReference>
<evidence type="ECO:0000256" key="1">
    <source>
        <dbReference type="SAM" id="MobiDB-lite"/>
    </source>
</evidence>
<name>A0A0C9V3K3_SPHS4</name>
<evidence type="ECO:0000313" key="2">
    <source>
        <dbReference type="EMBL" id="KIJ41494.1"/>
    </source>
</evidence>
<dbReference type="HOGENOM" id="CLU_2028237_0_0_1"/>
<protein>
    <submittedName>
        <fullName evidence="2">Uncharacterized protein</fullName>
    </submittedName>
</protein>
<feature type="compositionally biased region" description="Basic and acidic residues" evidence="1">
    <location>
        <begin position="33"/>
        <end position="45"/>
    </location>
</feature>
<feature type="compositionally biased region" description="Polar residues" evidence="1">
    <location>
        <begin position="1"/>
        <end position="13"/>
    </location>
</feature>
<keyword evidence="3" id="KW-1185">Reference proteome</keyword>
<dbReference type="AlphaFoldDB" id="A0A0C9V3K3"/>
<organism evidence="2 3">
    <name type="scientific">Sphaerobolus stellatus (strain SS14)</name>
    <dbReference type="NCBI Taxonomy" id="990650"/>
    <lineage>
        <taxon>Eukaryota</taxon>
        <taxon>Fungi</taxon>
        <taxon>Dikarya</taxon>
        <taxon>Basidiomycota</taxon>
        <taxon>Agaricomycotina</taxon>
        <taxon>Agaricomycetes</taxon>
        <taxon>Phallomycetidae</taxon>
        <taxon>Geastrales</taxon>
        <taxon>Sphaerobolaceae</taxon>
        <taxon>Sphaerobolus</taxon>
    </lineage>
</organism>